<evidence type="ECO:0000256" key="1">
    <source>
        <dbReference type="SAM" id="MobiDB-lite"/>
    </source>
</evidence>
<name>A0A1F8A298_9EURO</name>
<dbReference type="InterPro" id="IPR051236">
    <property type="entry name" value="HAT_RTT109-like"/>
</dbReference>
<dbReference type="OrthoDB" id="4499526at2759"/>
<dbReference type="EMBL" id="LYCR01000042">
    <property type="protein sequence ID" value="OGM45438.1"/>
    <property type="molecule type" value="Genomic_DNA"/>
</dbReference>
<evidence type="ECO:0000313" key="2">
    <source>
        <dbReference type="EMBL" id="OGM45438.1"/>
    </source>
</evidence>
<gene>
    <name evidence="2" type="ORF">ABOM_006332</name>
</gene>
<feature type="region of interest" description="Disordered" evidence="1">
    <location>
        <begin position="241"/>
        <end position="268"/>
    </location>
</feature>
<organism evidence="2 3">
    <name type="scientific">Aspergillus bombycis</name>
    <dbReference type="NCBI Taxonomy" id="109264"/>
    <lineage>
        <taxon>Eukaryota</taxon>
        <taxon>Fungi</taxon>
        <taxon>Dikarya</taxon>
        <taxon>Ascomycota</taxon>
        <taxon>Pezizomycotina</taxon>
        <taxon>Eurotiomycetes</taxon>
        <taxon>Eurotiomycetidae</taxon>
        <taxon>Eurotiales</taxon>
        <taxon>Aspergillaceae</taxon>
        <taxon>Aspergillus</taxon>
    </lineage>
</organism>
<reference evidence="2 3" key="1">
    <citation type="journal article" date="2016" name="Genome Biol. Evol.">
        <title>Draft genome sequence of an aflatoxigenic Aspergillus species, A. bombycis.</title>
        <authorList>
            <person name="Moore G.G."/>
            <person name="Mack B.M."/>
            <person name="Beltz S.B."/>
            <person name="Gilbert M.K."/>
        </authorList>
    </citation>
    <scope>NUCLEOTIDE SEQUENCE [LARGE SCALE GENOMIC DNA]</scope>
    <source>
        <strain evidence="3">NRRL 26010</strain>
    </source>
</reference>
<dbReference type="Proteomes" id="UP000179179">
    <property type="component" value="Unassembled WGS sequence"/>
</dbReference>
<dbReference type="PANTHER" id="PTHR31571:SF5">
    <property type="entry name" value="ALTERED INHERITANCE OF MITOCHONDRIA PROTEIN 6"/>
    <property type="match status" value="1"/>
</dbReference>
<dbReference type="PANTHER" id="PTHR31571">
    <property type="entry name" value="ALTERED INHERITANCE OF MITOCHONDRIA PROTEIN 6"/>
    <property type="match status" value="1"/>
</dbReference>
<keyword evidence="3" id="KW-1185">Reference proteome</keyword>
<sequence>MTTLIETKHCGKLTCFDRIVIQFLAALPYGFSYIVFRSGIEGQKGFAQWPTEFSREPSTCILYNPQAHDAIQYAIDAGCAGVKVGFKAQGGELLVDSLVSNREVSGTLDKLYIDPLMKKLDARNSAEVSPAATDESGPIGLFDKDPAQPFTLFLELHTVVQAAWPHLVSQLMPLKRKGYLSYRNGTQVVLRPVTVVLTGLEGLDFGDVVGPEHDSIVESIMFDTSLEQLLKEDYGSALRVSQASHSVRESNPAPTEADTGSSLKQHHESSYQLLTATASFTRSIGFPHRGGRFSPQQIERVRAQVRAAHRRGLRARYEGASDYPPQVQRMIWRILVREGADMIEIDGRRCDIPWWGRYFVGGGMECSGRKGDTGKV</sequence>
<dbReference type="RefSeq" id="XP_022389155.1">
    <property type="nucleotide sequence ID" value="XM_022533461.1"/>
</dbReference>
<dbReference type="STRING" id="109264.A0A1F8A298"/>
<protein>
    <submittedName>
        <fullName evidence="2">Uncharacterized protein</fullName>
    </submittedName>
</protein>
<dbReference type="AlphaFoldDB" id="A0A1F8A298"/>
<comment type="caution">
    <text evidence="2">The sequence shown here is derived from an EMBL/GenBank/DDBJ whole genome shotgun (WGS) entry which is preliminary data.</text>
</comment>
<proteinExistence type="predicted"/>
<dbReference type="GeneID" id="34449722"/>
<accession>A0A1F8A298</accession>
<evidence type="ECO:0000313" key="3">
    <source>
        <dbReference type="Proteomes" id="UP000179179"/>
    </source>
</evidence>